<dbReference type="AlphaFoldDB" id="A0AAE3NAI5"/>
<evidence type="ECO:0000313" key="2">
    <source>
        <dbReference type="Proteomes" id="UP001212602"/>
    </source>
</evidence>
<organism evidence="1 2">
    <name type="scientific">Xenophilus arseniciresistens</name>
    <dbReference type="NCBI Taxonomy" id="1283306"/>
    <lineage>
        <taxon>Bacteria</taxon>
        <taxon>Pseudomonadati</taxon>
        <taxon>Pseudomonadota</taxon>
        <taxon>Betaproteobacteria</taxon>
        <taxon>Burkholderiales</taxon>
        <taxon>Comamonadaceae</taxon>
        <taxon>Xenophilus</taxon>
    </lineage>
</organism>
<dbReference type="EMBL" id="JAQIPB010000006">
    <property type="protein sequence ID" value="MDA7417326.1"/>
    <property type="molecule type" value="Genomic_DNA"/>
</dbReference>
<gene>
    <name evidence="1" type="ORF">PGB34_13230</name>
</gene>
<dbReference type="RefSeq" id="WP_271428566.1">
    <property type="nucleotide sequence ID" value="NZ_JAQIPB010000006.1"/>
</dbReference>
<evidence type="ECO:0000313" key="1">
    <source>
        <dbReference type="EMBL" id="MDA7417326.1"/>
    </source>
</evidence>
<name>A0AAE3NAI5_9BURK</name>
<dbReference type="Proteomes" id="UP001212602">
    <property type="component" value="Unassembled WGS sequence"/>
</dbReference>
<accession>A0AAE3NAI5</accession>
<keyword evidence="2" id="KW-1185">Reference proteome</keyword>
<comment type="caution">
    <text evidence="1">The sequence shown here is derived from an EMBL/GenBank/DDBJ whole genome shotgun (WGS) entry which is preliminary data.</text>
</comment>
<reference evidence="1" key="1">
    <citation type="submission" date="2023-01" db="EMBL/GenBank/DDBJ databases">
        <title>Xenophilus mangrovi sp. nov., isolated from soil of Mangrove nature reserve.</title>
        <authorList>
            <person name="Xu S."/>
            <person name="Liu Z."/>
            <person name="Xu Y."/>
        </authorList>
    </citation>
    <scope>NUCLEOTIDE SEQUENCE</scope>
    <source>
        <strain evidence="1">YW8</strain>
    </source>
</reference>
<proteinExistence type="predicted"/>
<sequence>MPVSVGWGASPQCSVAFPGASSGKPFPYGMQRAGERVAIQGRHGFAVDDGNAYLAAGVFIDWIVALMAQHAPPGPPVR</sequence>
<protein>
    <submittedName>
        <fullName evidence="1">Uncharacterized protein</fullName>
    </submittedName>
</protein>